<keyword evidence="3" id="KW-1185">Reference proteome</keyword>
<evidence type="ECO:0000256" key="1">
    <source>
        <dbReference type="SAM" id="Phobius"/>
    </source>
</evidence>
<evidence type="ECO:0000313" key="2">
    <source>
        <dbReference type="EMBL" id="PHM63727.1"/>
    </source>
</evidence>
<name>A0A2D0KKI2_9GAMM</name>
<accession>A0A2D0KKI2</accession>
<proteinExistence type="predicted"/>
<keyword evidence="1" id="KW-0812">Transmembrane</keyword>
<feature type="transmembrane region" description="Helical" evidence="1">
    <location>
        <begin position="6"/>
        <end position="26"/>
    </location>
</feature>
<dbReference type="Proteomes" id="UP000222168">
    <property type="component" value="Unassembled WGS sequence"/>
</dbReference>
<gene>
    <name evidence="2" type="ORF">Xish_02997</name>
</gene>
<reference evidence="2 3" key="1">
    <citation type="journal article" date="2017" name="Nat. Microbiol.">
        <title>Natural product diversity associated with the nematode symbionts Photorhabdus and Xenorhabdus.</title>
        <authorList>
            <person name="Tobias N.J."/>
            <person name="Wolff H."/>
            <person name="Djahanschiri B."/>
            <person name="Grundmann F."/>
            <person name="Kronenwerth M."/>
            <person name="Shi Y.M."/>
            <person name="Simonyi S."/>
            <person name="Grun P."/>
            <person name="Shapiro-Ilan D."/>
            <person name="Pidot S.J."/>
            <person name="Stinear T.P."/>
            <person name="Ebersberger I."/>
            <person name="Bode H.B."/>
        </authorList>
    </citation>
    <scope>NUCLEOTIDE SEQUENCE [LARGE SCALE GENOMIC DNA]</scope>
    <source>
        <strain evidence="2 3">DSM 22670</strain>
    </source>
</reference>
<evidence type="ECO:0000313" key="3">
    <source>
        <dbReference type="Proteomes" id="UP000222168"/>
    </source>
</evidence>
<dbReference type="EMBL" id="NJAK01000001">
    <property type="protein sequence ID" value="PHM63727.1"/>
    <property type="molecule type" value="Genomic_DNA"/>
</dbReference>
<comment type="caution">
    <text evidence="2">The sequence shown here is derived from an EMBL/GenBank/DDBJ whole genome shotgun (WGS) entry which is preliminary data.</text>
</comment>
<keyword evidence="1" id="KW-0472">Membrane</keyword>
<protein>
    <submittedName>
        <fullName evidence="2">Uncharacterized protein</fullName>
    </submittedName>
</protein>
<keyword evidence="1" id="KW-1133">Transmembrane helix</keyword>
<organism evidence="2 3">
    <name type="scientific">Xenorhabdus ishibashii</name>
    <dbReference type="NCBI Taxonomy" id="1034471"/>
    <lineage>
        <taxon>Bacteria</taxon>
        <taxon>Pseudomonadati</taxon>
        <taxon>Pseudomonadota</taxon>
        <taxon>Gammaproteobacteria</taxon>
        <taxon>Enterobacterales</taxon>
        <taxon>Morganellaceae</taxon>
        <taxon>Xenorhabdus</taxon>
    </lineage>
</organism>
<dbReference type="AlphaFoldDB" id="A0A2D0KKI2"/>
<sequence>MLLFLFSIYMLMYQYLFKTLINLIIIKEIIGEYYGKSKVNY</sequence>